<feature type="transmembrane region" description="Helical" evidence="1">
    <location>
        <begin position="594"/>
        <end position="617"/>
    </location>
</feature>
<dbReference type="EMBL" id="CP017105">
    <property type="protein sequence ID" value="APO72205.1"/>
    <property type="molecule type" value="Genomic_DNA"/>
</dbReference>
<gene>
    <name evidence="2" type="ORF">IE4872_PD01684</name>
</gene>
<evidence type="ECO:0000313" key="3">
    <source>
        <dbReference type="Proteomes" id="UP000184749"/>
    </source>
</evidence>
<feature type="transmembrane region" description="Helical" evidence="1">
    <location>
        <begin position="445"/>
        <end position="464"/>
    </location>
</feature>
<dbReference type="AlphaFoldDB" id="A0A1L5NWE4"/>
<dbReference type="RefSeq" id="WP_074072397.1">
    <property type="nucleotide sequence ID" value="NZ_CP017105.1"/>
</dbReference>
<accession>A0A1L5NWE4</accession>
<dbReference type="Proteomes" id="UP000184749">
    <property type="component" value="Plasmid pRgalIE4872d"/>
</dbReference>
<protein>
    <submittedName>
        <fullName evidence="2">Uncharacterized protein</fullName>
    </submittedName>
</protein>
<reference evidence="2 3" key="1">
    <citation type="submission" date="2016-09" db="EMBL/GenBank/DDBJ databases">
        <title>The complete genome sequences of Rhizobium gallicum, symbiovars gallicum and phaseoli, symbionts associated to common bean (Phaseolus vulgaris).</title>
        <authorList>
            <person name="Bustos P."/>
            <person name="Santamaria R.I."/>
            <person name="Perez-Carrascal O.M."/>
            <person name="Juarez S."/>
            <person name="Lozano L."/>
            <person name="Martinez-Flores I."/>
            <person name="Martinez-Romero E."/>
            <person name="Cevallos M."/>
            <person name="Romero D."/>
            <person name="Davila G."/>
            <person name="Gonzalez V."/>
        </authorList>
    </citation>
    <scope>NUCLEOTIDE SEQUENCE [LARGE SCALE GENOMIC DNA]</scope>
    <source>
        <strain evidence="2 3">IE4872</strain>
        <plasmid evidence="3">prgalie4872d</plasmid>
    </source>
</reference>
<organism evidence="2 3">
    <name type="scientific">Rhizobium gallicum</name>
    <dbReference type="NCBI Taxonomy" id="56730"/>
    <lineage>
        <taxon>Bacteria</taxon>
        <taxon>Pseudomonadati</taxon>
        <taxon>Pseudomonadota</taxon>
        <taxon>Alphaproteobacteria</taxon>
        <taxon>Hyphomicrobiales</taxon>
        <taxon>Rhizobiaceae</taxon>
        <taxon>Rhizobium/Agrobacterium group</taxon>
        <taxon>Rhizobium</taxon>
    </lineage>
</organism>
<geneLocation type="plasmid" evidence="3">
    <name>prgalie4872d</name>
</geneLocation>
<keyword evidence="1" id="KW-0472">Membrane</keyword>
<evidence type="ECO:0000256" key="1">
    <source>
        <dbReference type="SAM" id="Phobius"/>
    </source>
</evidence>
<evidence type="ECO:0000313" key="2">
    <source>
        <dbReference type="EMBL" id="APO72205.1"/>
    </source>
</evidence>
<proteinExistence type="predicted"/>
<feature type="transmembrane region" description="Helical" evidence="1">
    <location>
        <begin position="564"/>
        <end position="582"/>
    </location>
</feature>
<feature type="transmembrane region" description="Helical" evidence="1">
    <location>
        <begin position="385"/>
        <end position="406"/>
    </location>
</feature>
<feature type="transmembrane region" description="Helical" evidence="1">
    <location>
        <begin position="110"/>
        <end position="130"/>
    </location>
</feature>
<feature type="transmembrane region" description="Helical" evidence="1">
    <location>
        <begin position="73"/>
        <end position="98"/>
    </location>
</feature>
<sequence>MAAETSNELPRLFDAIGADSFAASFVFGMIVIALYANKRLGELITPPKGEEYDFTRMVTLSTMVGRDVFYRAYFYYVALLEFFYLFICTSRPLVSALVDGKTDMRFDGPSWPLGAALLVVGVLPATPIVAQLETSLRRFAHSLAQIPDDFFGKVTALSTSDIEEMASKTPQYQEELELFRKISNLLAILGFPEDECARMARKCLSVKLFHGWTVGGKDIWSLKEYERYSDIFDLLKPKSETLQRDVAGLVRVTERLVFVGKVLAANPGIELRNPLDSTSLKKLVGEGEALLDPAKSGDTISQAERTSLEEAKDSWIKKAEECDVAGRRLIALFSIIARNDRRAMREFQRKDPKPGVGGRSEVFSDPVLRELCRMLRTNSPTSEPWYNSMLLSGLAAIICCTLGLWIYLWVVDVVLTVFATSLASTLSIMVTSAKESLGLAMNTSFEFSLSFLFAGLTALFIRSVKTRDETWLAYRGIHDIPVSTYLPVFACSTVAAFLPSVISYVGYYLFKDQGAFQTQQPDVVLQSLLFRLKFSTVWGLVATIFCAVIDIVSEQNVRMIGARFRVLTVVAVLLLGFIVMLLTDGYSLQSRNFWHRLVGITLVTGFGIAVFATSISVRRKLLVTPNSG</sequence>
<name>A0A1L5NWE4_9HYPH</name>
<keyword evidence="2" id="KW-0614">Plasmid</keyword>
<feature type="transmembrane region" description="Helical" evidence="1">
    <location>
        <begin position="530"/>
        <end position="552"/>
    </location>
</feature>
<keyword evidence="1" id="KW-1133">Transmembrane helix</keyword>
<feature type="transmembrane region" description="Helical" evidence="1">
    <location>
        <begin position="12"/>
        <end position="36"/>
    </location>
</feature>
<keyword evidence="1" id="KW-0812">Transmembrane</keyword>
<feature type="transmembrane region" description="Helical" evidence="1">
    <location>
        <begin position="485"/>
        <end position="510"/>
    </location>
</feature>
<dbReference type="OrthoDB" id="8410006at2"/>